<sequence length="19" mass="2277">MKYPYSSLIRGLCRNGDRF</sequence>
<name>A0A3S0Q6T3_9GAMM</name>
<proteinExistence type="predicted"/>
<organism evidence="1 2">
    <name type="scientific">Dyella choica</name>
    <dbReference type="NCBI Taxonomy" id="1927959"/>
    <lineage>
        <taxon>Bacteria</taxon>
        <taxon>Pseudomonadati</taxon>
        <taxon>Pseudomonadota</taxon>
        <taxon>Gammaproteobacteria</taxon>
        <taxon>Lysobacterales</taxon>
        <taxon>Rhodanobacteraceae</taxon>
        <taxon>Dyella</taxon>
    </lineage>
</organism>
<protein>
    <submittedName>
        <fullName evidence="1">Uncharacterized protein</fullName>
    </submittedName>
</protein>
<dbReference type="AlphaFoldDB" id="A0A3S0Q6T3"/>
<dbReference type="EMBL" id="RYYV01000002">
    <property type="protein sequence ID" value="RUL79090.1"/>
    <property type="molecule type" value="Genomic_DNA"/>
</dbReference>
<dbReference type="Proteomes" id="UP000274358">
    <property type="component" value="Unassembled WGS sequence"/>
</dbReference>
<accession>A0A3S0Q6T3</accession>
<comment type="caution">
    <text evidence="1">The sequence shown here is derived from an EMBL/GenBank/DDBJ whole genome shotgun (WGS) entry which is preliminary data.</text>
</comment>
<reference evidence="1 2" key="1">
    <citation type="submission" date="2018-12" db="EMBL/GenBank/DDBJ databases">
        <title>Dyella dinghuensis sp. nov. DHOA06 and Dyella choica sp. nov. 4M-K27, isolated from forest soil.</title>
        <authorList>
            <person name="Qiu L.-H."/>
            <person name="Gao Z.-H."/>
        </authorList>
    </citation>
    <scope>NUCLEOTIDE SEQUENCE [LARGE SCALE GENOMIC DNA]</scope>
    <source>
        <strain evidence="1 2">4M-K27</strain>
    </source>
</reference>
<evidence type="ECO:0000313" key="2">
    <source>
        <dbReference type="Proteomes" id="UP000274358"/>
    </source>
</evidence>
<evidence type="ECO:0000313" key="1">
    <source>
        <dbReference type="EMBL" id="RUL79090.1"/>
    </source>
</evidence>
<gene>
    <name evidence="1" type="ORF">EKH80_03955</name>
</gene>
<keyword evidence="2" id="KW-1185">Reference proteome</keyword>